<evidence type="ECO:0000259" key="1">
    <source>
        <dbReference type="Pfam" id="PF01909"/>
    </source>
</evidence>
<dbReference type="EMBL" id="ANHY01000020">
    <property type="protein sequence ID" value="EKV27352.1"/>
    <property type="molecule type" value="Genomic_DNA"/>
</dbReference>
<dbReference type="InterPro" id="IPR043519">
    <property type="entry name" value="NT_sf"/>
</dbReference>
<keyword evidence="3" id="KW-1185">Reference proteome</keyword>
<protein>
    <recommendedName>
        <fullName evidence="1">Polymerase nucleotidyl transferase domain-containing protein</fullName>
    </recommendedName>
</protein>
<dbReference type="AlphaFoldDB" id="K9GQA8"/>
<dbReference type="RefSeq" id="WP_009542250.1">
    <property type="nucleotide sequence ID" value="NZ_ANHY01000020.1"/>
</dbReference>
<name>K9GQA8_9PROT</name>
<dbReference type="STRING" id="1238182.C882_1854"/>
<reference evidence="2 3" key="1">
    <citation type="journal article" date="2013" name="Genome Announc.">
        <title>Draft Genome Sequence of an Alphaproteobacterium, Caenispirillum salinarum AK4(T), Isolated from a Solar Saltern.</title>
        <authorList>
            <person name="Khatri I."/>
            <person name="Singh A."/>
            <person name="Korpole S."/>
            <person name="Pinnaka A.K."/>
            <person name="Subramanian S."/>
        </authorList>
    </citation>
    <scope>NUCLEOTIDE SEQUENCE [LARGE SCALE GENOMIC DNA]</scope>
    <source>
        <strain evidence="2 3">AK4</strain>
    </source>
</reference>
<evidence type="ECO:0000313" key="2">
    <source>
        <dbReference type="EMBL" id="EKV27352.1"/>
    </source>
</evidence>
<feature type="domain" description="Polymerase nucleotidyl transferase" evidence="1">
    <location>
        <begin position="40"/>
        <end position="66"/>
    </location>
</feature>
<dbReference type="CDD" id="cd05403">
    <property type="entry name" value="NT_KNTase_like"/>
    <property type="match status" value="1"/>
</dbReference>
<sequence>MNGMTTYPSYTELRARRLAERRRAALEALRVADARVHEAGGRLIVFGSLVEGRFDERSDIDVAVCGLPEGVDSDVALDVDIALRRAGFSADVIAERFLSPSLKERIDRNGREPSALG</sequence>
<dbReference type="Gene3D" id="3.30.460.10">
    <property type="entry name" value="Beta Polymerase, domain 2"/>
    <property type="match status" value="1"/>
</dbReference>
<dbReference type="OrthoDB" id="5769031at2"/>
<evidence type="ECO:0000313" key="3">
    <source>
        <dbReference type="Proteomes" id="UP000009881"/>
    </source>
</evidence>
<dbReference type="Pfam" id="PF01909">
    <property type="entry name" value="NTP_transf_2"/>
    <property type="match status" value="1"/>
</dbReference>
<accession>K9GQA8</accession>
<gene>
    <name evidence="2" type="ORF">C882_1854</name>
</gene>
<dbReference type="SUPFAM" id="SSF81301">
    <property type="entry name" value="Nucleotidyltransferase"/>
    <property type="match status" value="1"/>
</dbReference>
<comment type="caution">
    <text evidence="2">The sequence shown here is derived from an EMBL/GenBank/DDBJ whole genome shotgun (WGS) entry which is preliminary data.</text>
</comment>
<dbReference type="Proteomes" id="UP000009881">
    <property type="component" value="Unassembled WGS sequence"/>
</dbReference>
<dbReference type="InterPro" id="IPR002934">
    <property type="entry name" value="Polymerase_NTP_transf_dom"/>
</dbReference>
<proteinExistence type="predicted"/>
<organism evidence="2 3">
    <name type="scientific">Caenispirillum salinarum AK4</name>
    <dbReference type="NCBI Taxonomy" id="1238182"/>
    <lineage>
        <taxon>Bacteria</taxon>
        <taxon>Pseudomonadati</taxon>
        <taxon>Pseudomonadota</taxon>
        <taxon>Alphaproteobacteria</taxon>
        <taxon>Rhodospirillales</taxon>
        <taxon>Novispirillaceae</taxon>
        <taxon>Caenispirillum</taxon>
    </lineage>
</organism>